<dbReference type="EMBL" id="CYPS01000011">
    <property type="protein sequence ID" value="CUH42068.1"/>
    <property type="molecule type" value="Genomic_DNA"/>
</dbReference>
<evidence type="ECO:0000313" key="2">
    <source>
        <dbReference type="Proteomes" id="UP000050786"/>
    </source>
</evidence>
<organism evidence="1 2">
    <name type="scientific">Ruegeria atlantica</name>
    <dbReference type="NCBI Taxonomy" id="81569"/>
    <lineage>
        <taxon>Bacteria</taxon>
        <taxon>Pseudomonadati</taxon>
        <taxon>Pseudomonadota</taxon>
        <taxon>Alphaproteobacteria</taxon>
        <taxon>Rhodobacterales</taxon>
        <taxon>Roseobacteraceae</taxon>
        <taxon>Ruegeria</taxon>
    </lineage>
</organism>
<sequence length="291" mass="32578">MQVAIHAGAAFTDEGRLLRSLQANRDILAQDGVTFFGPRRYRQVFKPAFQALNTRPPLPDEIERIRGNLPIQPEVARAIFSSEGFIGEKDAVLADGQFYPFAGKRMSVLEESFRGCQLELFLALRNPGSFIPKHLMSIPEQVREDVIRNNDLSHLSWVEMIEDVRDFAPGVQITLWCNEDIPLLWGDVVRSVGGLAADAAIKDEYDLLISLLTEEGQSQAQAILDQVSTLSQSETRDVLADILANHAQPDKMEEELDLPGWSDEIIDAFSELYEQDLTRLETMAGVKVLKP</sequence>
<keyword evidence="2" id="KW-1185">Reference proteome</keyword>
<reference evidence="2" key="1">
    <citation type="submission" date="2015-09" db="EMBL/GenBank/DDBJ databases">
        <authorList>
            <person name="Rodrigo-Torres L."/>
            <person name="Arahal D.R."/>
        </authorList>
    </citation>
    <scope>NUCLEOTIDE SEQUENCE [LARGE SCALE GENOMIC DNA]</scope>
    <source>
        <strain evidence="2">CECT 4293</strain>
    </source>
</reference>
<proteinExistence type="predicted"/>
<evidence type="ECO:0000313" key="1">
    <source>
        <dbReference type="EMBL" id="CUH42068.1"/>
    </source>
</evidence>
<accession>A0A0N7LNC9</accession>
<dbReference type="RefSeq" id="WP_058272299.1">
    <property type="nucleotide sequence ID" value="NZ_CYPS01000011.1"/>
</dbReference>
<gene>
    <name evidence="1" type="ORF">RUM4293_00954</name>
</gene>
<dbReference type="Proteomes" id="UP000050786">
    <property type="component" value="Unassembled WGS sequence"/>
</dbReference>
<dbReference type="AlphaFoldDB" id="A0A0N7LNC9"/>
<name>A0A0N7LNC9_9RHOB</name>
<protein>
    <submittedName>
        <fullName evidence="1">Uncharacterized protein</fullName>
    </submittedName>
</protein>